<keyword evidence="1" id="KW-0732">Signal</keyword>
<evidence type="ECO:0000313" key="2">
    <source>
        <dbReference type="EMBL" id="PRY79761.1"/>
    </source>
</evidence>
<dbReference type="Pfam" id="PF06707">
    <property type="entry name" value="DUF1194"/>
    <property type="match status" value="1"/>
</dbReference>
<dbReference type="Gene3D" id="3.40.50.410">
    <property type="entry name" value="von Willebrand factor, type A domain"/>
    <property type="match status" value="1"/>
</dbReference>
<accession>A0A2T0W3H0</accession>
<dbReference type="AlphaFoldDB" id="A0A2T0W3H0"/>
<dbReference type="Proteomes" id="UP000238007">
    <property type="component" value="Unassembled WGS sequence"/>
</dbReference>
<name>A0A2T0W3H0_9RHOB</name>
<protein>
    <submittedName>
        <fullName evidence="2">Uncharacterized protein DUF1194</fullName>
    </submittedName>
</protein>
<dbReference type="InterPro" id="IPR036465">
    <property type="entry name" value="vWFA_dom_sf"/>
</dbReference>
<gene>
    <name evidence="2" type="ORF">CLV80_102407</name>
</gene>
<sequence>MKLVALIALCIPSMADAACRQALALGLDVSGSVDTAEYRLQLDGLATALNSEAVQELLFLQPAAPISIAVYEWSGPEDQKLILPWTTLTGPQDLNKTVTTLITHQRSEAAPTTAIGSALLTGFALLSQQSHCWKRTLDVSGDGPANTGPRPQDIANTAMPDGVIVNGLVIDASNDAELATYYRSYVIRGPGSFVEVAGSFDDYAAAMERKLLRELQSIATGALE</sequence>
<feature type="signal peptide" evidence="1">
    <location>
        <begin position="1"/>
        <end position="17"/>
    </location>
</feature>
<proteinExistence type="predicted"/>
<evidence type="ECO:0000256" key="1">
    <source>
        <dbReference type="SAM" id="SignalP"/>
    </source>
</evidence>
<dbReference type="EMBL" id="PVTP01000002">
    <property type="protein sequence ID" value="PRY79761.1"/>
    <property type="molecule type" value="Genomic_DNA"/>
</dbReference>
<feature type="chain" id="PRO_5015555130" evidence="1">
    <location>
        <begin position="18"/>
        <end position="224"/>
    </location>
</feature>
<dbReference type="InterPro" id="IPR010607">
    <property type="entry name" value="DUF1194"/>
</dbReference>
<organism evidence="2 3">
    <name type="scientific">Yoonia maritima</name>
    <dbReference type="NCBI Taxonomy" id="1435347"/>
    <lineage>
        <taxon>Bacteria</taxon>
        <taxon>Pseudomonadati</taxon>
        <taxon>Pseudomonadota</taxon>
        <taxon>Alphaproteobacteria</taxon>
        <taxon>Rhodobacterales</taxon>
        <taxon>Paracoccaceae</taxon>
        <taxon>Yoonia</taxon>
    </lineage>
</organism>
<evidence type="ECO:0000313" key="3">
    <source>
        <dbReference type="Proteomes" id="UP000238007"/>
    </source>
</evidence>
<keyword evidence="3" id="KW-1185">Reference proteome</keyword>
<reference evidence="2 3" key="1">
    <citation type="submission" date="2018-03" db="EMBL/GenBank/DDBJ databases">
        <title>Genomic Encyclopedia of Archaeal and Bacterial Type Strains, Phase II (KMG-II): from individual species to whole genera.</title>
        <authorList>
            <person name="Goeker M."/>
        </authorList>
    </citation>
    <scope>NUCLEOTIDE SEQUENCE [LARGE SCALE GENOMIC DNA]</scope>
    <source>
        <strain evidence="2 3">DSM 101533</strain>
    </source>
</reference>
<dbReference type="OrthoDB" id="9792179at2"/>
<comment type="caution">
    <text evidence="2">The sequence shown here is derived from an EMBL/GenBank/DDBJ whole genome shotgun (WGS) entry which is preliminary data.</text>
</comment>
<dbReference type="SUPFAM" id="SSF53300">
    <property type="entry name" value="vWA-like"/>
    <property type="match status" value="1"/>
</dbReference>